<protein>
    <submittedName>
        <fullName evidence="2">Uncharacterized protein</fullName>
    </submittedName>
</protein>
<proteinExistence type="predicted"/>
<sequence length="244" mass="27748">MKSLIDLVNQIRRNRFVWKLCISLVVLLPLATLMVIAEKLGMGVWVYRSTSAIFALVSIYILFSFYRVLYDLTSVNQYKTDISLFSFIWLTLKYQIIFGLIIVLLFLPILYLFNYSGFGVAESAEKIGGISSVYDSPIFIIFRQIAEFFFLMGFVIVVGSRALDSISAKLKILFFNKSTIIIMSIVVALNILIELGKPLISPKPSGPPSLVYNLILMTVYVGYILSILALIREWQKLYFQSISN</sequence>
<evidence type="ECO:0000256" key="1">
    <source>
        <dbReference type="SAM" id="Phobius"/>
    </source>
</evidence>
<evidence type="ECO:0000313" key="2">
    <source>
        <dbReference type="EMBL" id="TGK07692.1"/>
    </source>
</evidence>
<reference evidence="2" key="1">
    <citation type="journal article" date="2019" name="PLoS Negl. Trop. Dis.">
        <title>Revisiting the worldwide diversity of Leptospira species in the environment.</title>
        <authorList>
            <person name="Vincent A.T."/>
            <person name="Schiettekatte O."/>
            <person name="Bourhy P."/>
            <person name="Veyrier F.J."/>
            <person name="Picardeau M."/>
        </authorList>
    </citation>
    <scope>NUCLEOTIDE SEQUENCE [LARGE SCALE GENOMIC DNA]</scope>
    <source>
        <strain evidence="2">SSS9</strain>
    </source>
</reference>
<keyword evidence="1" id="KW-1133">Transmembrane helix</keyword>
<keyword evidence="1" id="KW-0472">Membrane</keyword>
<feature type="transmembrane region" description="Helical" evidence="1">
    <location>
        <begin position="138"/>
        <end position="160"/>
    </location>
</feature>
<feature type="transmembrane region" description="Helical" evidence="1">
    <location>
        <begin position="211"/>
        <end position="231"/>
    </location>
</feature>
<feature type="transmembrane region" description="Helical" evidence="1">
    <location>
        <begin position="16"/>
        <end position="37"/>
    </location>
</feature>
<feature type="transmembrane region" description="Helical" evidence="1">
    <location>
        <begin position="172"/>
        <end position="191"/>
    </location>
</feature>
<name>A0A4R9G7U1_9LEPT</name>
<dbReference type="EMBL" id="RQEP01000005">
    <property type="protein sequence ID" value="TGK07692.1"/>
    <property type="molecule type" value="Genomic_DNA"/>
</dbReference>
<organism evidence="2 3">
    <name type="scientific">Leptospira semungkisensis</name>
    <dbReference type="NCBI Taxonomy" id="2484985"/>
    <lineage>
        <taxon>Bacteria</taxon>
        <taxon>Pseudomonadati</taxon>
        <taxon>Spirochaetota</taxon>
        <taxon>Spirochaetia</taxon>
        <taxon>Leptospirales</taxon>
        <taxon>Leptospiraceae</taxon>
        <taxon>Leptospira</taxon>
    </lineage>
</organism>
<dbReference type="AlphaFoldDB" id="A0A4R9G7U1"/>
<evidence type="ECO:0000313" key="3">
    <source>
        <dbReference type="Proteomes" id="UP000297453"/>
    </source>
</evidence>
<feature type="transmembrane region" description="Helical" evidence="1">
    <location>
        <begin position="49"/>
        <end position="70"/>
    </location>
</feature>
<keyword evidence="1" id="KW-0812">Transmembrane</keyword>
<accession>A0A4R9G7U1</accession>
<feature type="transmembrane region" description="Helical" evidence="1">
    <location>
        <begin position="82"/>
        <end position="113"/>
    </location>
</feature>
<dbReference type="RefSeq" id="WP_135585792.1">
    <property type="nucleotide sequence ID" value="NZ_RQEP01000005.1"/>
</dbReference>
<gene>
    <name evidence="2" type="ORF">EHO59_06215</name>
</gene>
<comment type="caution">
    <text evidence="2">The sequence shown here is derived from an EMBL/GenBank/DDBJ whole genome shotgun (WGS) entry which is preliminary data.</text>
</comment>
<keyword evidence="3" id="KW-1185">Reference proteome</keyword>
<dbReference type="Proteomes" id="UP000297453">
    <property type="component" value="Unassembled WGS sequence"/>
</dbReference>
<dbReference type="OrthoDB" id="9998142at2"/>